<dbReference type="Proteomes" id="UP000728032">
    <property type="component" value="Unassembled WGS sequence"/>
</dbReference>
<keyword evidence="2" id="KW-1185">Reference proteome</keyword>
<dbReference type="AlphaFoldDB" id="A0A7R9LR56"/>
<dbReference type="EMBL" id="CAJPVJ010002336">
    <property type="protein sequence ID" value="CAG2166151.1"/>
    <property type="molecule type" value="Genomic_DNA"/>
</dbReference>
<name>A0A7R9LR56_9ACAR</name>
<sequence>MSNITVWSSAKCTGSEISYIQLRNLTFPTEYTCNGYKSLNISFAYDVILNDNTLEKLPISNTSVYITYLNVTGGRCSGDVLFLFTTYLADDQHGCSNGKGLYGLTVDHIYGRLTGSKCPSNCTLDTDNIQTFWVYIETIIRTKMLSNN</sequence>
<dbReference type="EMBL" id="OC917161">
    <property type="protein sequence ID" value="CAD7646336.1"/>
    <property type="molecule type" value="Genomic_DNA"/>
</dbReference>
<dbReference type="OrthoDB" id="6509206at2759"/>
<organism evidence="1">
    <name type="scientific">Oppiella nova</name>
    <dbReference type="NCBI Taxonomy" id="334625"/>
    <lineage>
        <taxon>Eukaryota</taxon>
        <taxon>Metazoa</taxon>
        <taxon>Ecdysozoa</taxon>
        <taxon>Arthropoda</taxon>
        <taxon>Chelicerata</taxon>
        <taxon>Arachnida</taxon>
        <taxon>Acari</taxon>
        <taxon>Acariformes</taxon>
        <taxon>Sarcoptiformes</taxon>
        <taxon>Oribatida</taxon>
        <taxon>Brachypylina</taxon>
        <taxon>Oppioidea</taxon>
        <taxon>Oppiidae</taxon>
        <taxon>Oppiella</taxon>
    </lineage>
</organism>
<reference evidence="1" key="1">
    <citation type="submission" date="2020-11" db="EMBL/GenBank/DDBJ databases">
        <authorList>
            <person name="Tran Van P."/>
        </authorList>
    </citation>
    <scope>NUCLEOTIDE SEQUENCE</scope>
</reference>
<evidence type="ECO:0000313" key="1">
    <source>
        <dbReference type="EMBL" id="CAD7646336.1"/>
    </source>
</evidence>
<protein>
    <submittedName>
        <fullName evidence="1">Uncharacterized protein</fullName>
    </submittedName>
</protein>
<feature type="non-terminal residue" evidence="1">
    <location>
        <position position="1"/>
    </location>
</feature>
<proteinExistence type="predicted"/>
<accession>A0A7R9LR56</accession>
<evidence type="ECO:0000313" key="2">
    <source>
        <dbReference type="Proteomes" id="UP000728032"/>
    </source>
</evidence>
<gene>
    <name evidence="1" type="ORF">ONB1V03_LOCUS5678</name>
</gene>